<evidence type="ECO:0000313" key="2">
    <source>
        <dbReference type="EMBL" id="QJA84351.1"/>
    </source>
</evidence>
<sequence>MALATLAECKLLLGIPMATTTDDALITWLLTGIIATVNQRFPSKFEAETLTRYYDPTNPRHVQGRQLLLGKPLLTVTTLTNGDTTVITSSYYTKWPFNGPPYYRLILKGSSSYSWTYSTDPEAAISVVGTWGYTTTCPADINQAVVEWVAYEYRKKDAQVFDVTSDPLSGRLFIPEGIPKTVEAKLAQHGRSPL</sequence>
<name>A0A6M3KS25_9ZZZZ</name>
<reference evidence="2" key="1">
    <citation type="submission" date="2020-03" db="EMBL/GenBank/DDBJ databases">
        <title>The deep terrestrial virosphere.</title>
        <authorList>
            <person name="Holmfeldt K."/>
            <person name="Nilsson E."/>
            <person name="Simone D."/>
            <person name="Lopez-Fernandez M."/>
            <person name="Wu X."/>
            <person name="de Brujin I."/>
            <person name="Lundin D."/>
            <person name="Andersson A."/>
            <person name="Bertilsson S."/>
            <person name="Dopson M."/>
        </authorList>
    </citation>
    <scope>NUCLEOTIDE SEQUENCE</scope>
    <source>
        <strain evidence="2">MM415A00199</strain>
        <strain evidence="1">MM415B00346</strain>
    </source>
</reference>
<protein>
    <submittedName>
        <fullName evidence="2">Putative head tail connector protein</fullName>
    </submittedName>
</protein>
<dbReference type="EMBL" id="MT141556">
    <property type="protein sequence ID" value="QJA66531.1"/>
    <property type="molecule type" value="Genomic_DNA"/>
</dbReference>
<proteinExistence type="predicted"/>
<dbReference type="AlphaFoldDB" id="A0A6M3KS25"/>
<accession>A0A6M3KS25</accession>
<evidence type="ECO:0000313" key="1">
    <source>
        <dbReference type="EMBL" id="QJA66531.1"/>
    </source>
</evidence>
<dbReference type="EMBL" id="MT142528">
    <property type="protein sequence ID" value="QJA84351.1"/>
    <property type="molecule type" value="Genomic_DNA"/>
</dbReference>
<gene>
    <name evidence="2" type="ORF">MM415A00199_0008</name>
    <name evidence="1" type="ORF">MM415B00346_0041</name>
</gene>
<organism evidence="2">
    <name type="scientific">viral metagenome</name>
    <dbReference type="NCBI Taxonomy" id="1070528"/>
    <lineage>
        <taxon>unclassified sequences</taxon>
        <taxon>metagenomes</taxon>
        <taxon>organismal metagenomes</taxon>
    </lineage>
</organism>